<name>A0A399Q3V5_9MICO</name>
<gene>
    <name evidence="2" type="ORF">DZF97_06825</name>
</gene>
<dbReference type="CDD" id="cd07067">
    <property type="entry name" value="HP_PGM_like"/>
    <property type="match status" value="1"/>
</dbReference>
<dbReference type="InterPro" id="IPR013078">
    <property type="entry name" value="His_Pase_superF_clade-1"/>
</dbReference>
<organism evidence="2 3">
    <name type="scientific">Clavibacter nebraskensis</name>
    <dbReference type="NCBI Taxonomy" id="31963"/>
    <lineage>
        <taxon>Bacteria</taxon>
        <taxon>Bacillati</taxon>
        <taxon>Actinomycetota</taxon>
        <taxon>Actinomycetes</taxon>
        <taxon>Micrococcales</taxon>
        <taxon>Microbacteriaceae</taxon>
        <taxon>Clavibacter</taxon>
    </lineage>
</organism>
<dbReference type="Pfam" id="PF00300">
    <property type="entry name" value="His_Phos_1"/>
    <property type="match status" value="1"/>
</dbReference>
<dbReference type="Gene3D" id="3.40.50.1240">
    <property type="entry name" value="Phosphoglycerate mutase-like"/>
    <property type="match status" value="1"/>
</dbReference>
<dbReference type="SUPFAM" id="SSF53254">
    <property type="entry name" value="Phosphoglycerate mutase-like"/>
    <property type="match status" value="1"/>
</dbReference>
<evidence type="ECO:0000313" key="2">
    <source>
        <dbReference type="EMBL" id="RIJ13613.1"/>
    </source>
</evidence>
<dbReference type="InterPro" id="IPR029033">
    <property type="entry name" value="His_PPase_superfam"/>
</dbReference>
<feature type="non-terminal residue" evidence="2">
    <location>
        <position position="36"/>
    </location>
</feature>
<proteinExistence type="predicted"/>
<sequence>MTRIVLVRHGRTAWNVERRVQGSSDIPLDDTGRAQA</sequence>
<dbReference type="EMBL" id="QWED01000160">
    <property type="protein sequence ID" value="RIJ13613.1"/>
    <property type="molecule type" value="Genomic_DNA"/>
</dbReference>
<dbReference type="Proteomes" id="UP000265361">
    <property type="component" value="Unassembled WGS sequence"/>
</dbReference>
<comment type="caution">
    <text evidence="2">The sequence shown here is derived from an EMBL/GenBank/DDBJ whole genome shotgun (WGS) entry which is preliminary data.</text>
</comment>
<evidence type="ECO:0000313" key="3">
    <source>
        <dbReference type="Proteomes" id="UP000265361"/>
    </source>
</evidence>
<reference evidence="2 3" key="1">
    <citation type="submission" date="2018-08" db="EMBL/GenBank/DDBJ databases">
        <title>Genome Sequence of Clavibacter michiganensis Subspecies type strains, and the Atypical Peach-Colored Strains Isolated from Tomato.</title>
        <authorList>
            <person name="Osdaghi E."/>
            <person name="Portier P."/>
            <person name="Briand M."/>
            <person name="Jacques M.-A."/>
        </authorList>
    </citation>
    <scope>NUCLEOTIDE SEQUENCE [LARGE SCALE GENOMIC DNA]</scope>
    <source>
        <strain evidence="2 3">CFBP 7577</strain>
    </source>
</reference>
<evidence type="ECO:0000256" key="1">
    <source>
        <dbReference type="PIRSR" id="PIRSR613078-2"/>
    </source>
</evidence>
<feature type="binding site" evidence="1">
    <location>
        <begin position="8"/>
        <end position="15"/>
    </location>
    <ligand>
        <name>substrate</name>
    </ligand>
</feature>
<accession>A0A399Q3V5</accession>
<protein>
    <submittedName>
        <fullName evidence="2">Histidine phosphatase family protein</fullName>
    </submittedName>
</protein>
<dbReference type="AlphaFoldDB" id="A0A399Q3V5"/>